<dbReference type="EMBL" id="JAUKVY010000016">
    <property type="protein sequence ID" value="MDO1534860.1"/>
    <property type="molecule type" value="Genomic_DNA"/>
</dbReference>
<accession>A0ABT8S7S4</accession>
<gene>
    <name evidence="2" type="ORF">Q2T77_21435</name>
</gene>
<proteinExistence type="predicted"/>
<evidence type="ECO:0000313" key="2">
    <source>
        <dbReference type="EMBL" id="MDO1534860.1"/>
    </source>
</evidence>
<reference evidence="2" key="1">
    <citation type="submission" date="2023-06" db="EMBL/GenBank/DDBJ databases">
        <authorList>
            <person name="Jiang Y."/>
            <person name="Liu Q."/>
        </authorList>
    </citation>
    <scope>NUCLEOTIDE SEQUENCE</scope>
    <source>
        <strain evidence="2">CGMCC 1.12090</strain>
    </source>
</reference>
<dbReference type="RefSeq" id="WP_301812622.1">
    <property type="nucleotide sequence ID" value="NZ_JAUJZH010000016.1"/>
</dbReference>
<feature type="region of interest" description="Disordered" evidence="1">
    <location>
        <begin position="94"/>
        <end position="115"/>
    </location>
</feature>
<organism evidence="2 3">
    <name type="scientific">Variovorax ginsengisoli</name>
    <dbReference type="NCBI Taxonomy" id="363844"/>
    <lineage>
        <taxon>Bacteria</taxon>
        <taxon>Pseudomonadati</taxon>
        <taxon>Pseudomonadota</taxon>
        <taxon>Betaproteobacteria</taxon>
        <taxon>Burkholderiales</taxon>
        <taxon>Comamonadaceae</taxon>
        <taxon>Variovorax</taxon>
    </lineage>
</organism>
<protein>
    <submittedName>
        <fullName evidence="2">Uncharacterized protein</fullName>
    </submittedName>
</protein>
<name>A0ABT8S7S4_9BURK</name>
<evidence type="ECO:0000256" key="1">
    <source>
        <dbReference type="SAM" id="MobiDB-lite"/>
    </source>
</evidence>
<sequence>MTKPPVADSVPAAPEVALEPTKPLTRSQTKIVKDSFKMPRLDFDLIDGLKERAAGFGRPAKQGELLRAGLHSLQKLSDGDLRRALDALAPLKARRSDKAGATPRRVASPGVRTPA</sequence>
<comment type="caution">
    <text evidence="2">The sequence shown here is derived from an EMBL/GenBank/DDBJ whole genome shotgun (WGS) entry which is preliminary data.</text>
</comment>
<keyword evidence="3" id="KW-1185">Reference proteome</keyword>
<dbReference type="Proteomes" id="UP001169027">
    <property type="component" value="Unassembled WGS sequence"/>
</dbReference>
<evidence type="ECO:0000313" key="3">
    <source>
        <dbReference type="Proteomes" id="UP001169027"/>
    </source>
</evidence>
<feature type="region of interest" description="Disordered" evidence="1">
    <location>
        <begin position="1"/>
        <end position="27"/>
    </location>
</feature>